<keyword evidence="6 7" id="KW-0592">Phosphate transport</keyword>
<comment type="function">
    <text evidence="7">Plays a role in the regulation of phosphate uptake.</text>
</comment>
<dbReference type="AlphaFoldDB" id="A0A1F7F1W3"/>
<keyword evidence="5 7" id="KW-0963">Cytoplasm</keyword>
<reference evidence="9 10" key="1">
    <citation type="journal article" date="2016" name="Nat. Commun.">
        <title>Thousands of microbial genomes shed light on interconnected biogeochemical processes in an aquifer system.</title>
        <authorList>
            <person name="Anantharaman K."/>
            <person name="Brown C.T."/>
            <person name="Hug L.A."/>
            <person name="Sharon I."/>
            <person name="Castelle C.J."/>
            <person name="Probst A.J."/>
            <person name="Thomas B.C."/>
            <person name="Singh A."/>
            <person name="Wilkins M.J."/>
            <person name="Karaoz U."/>
            <person name="Brodie E.L."/>
            <person name="Williams K.H."/>
            <person name="Hubbard S.S."/>
            <person name="Banfield J.F."/>
        </authorList>
    </citation>
    <scope>NUCLEOTIDE SEQUENCE [LARGE SCALE GENOMIC DNA]</scope>
</reference>
<protein>
    <recommendedName>
        <fullName evidence="7">Phosphate-specific transport system accessory protein PhoU</fullName>
    </recommendedName>
</protein>
<accession>A0A1F7F1W3</accession>
<name>A0A1F7F1W3_UNCRA</name>
<dbReference type="InterPro" id="IPR038078">
    <property type="entry name" value="PhoU-like_sf"/>
</dbReference>
<feature type="domain" description="PhoU" evidence="8">
    <location>
        <begin position="122"/>
        <end position="204"/>
    </location>
</feature>
<dbReference type="Pfam" id="PF01895">
    <property type="entry name" value="PhoU"/>
    <property type="match status" value="2"/>
</dbReference>
<evidence type="ECO:0000259" key="8">
    <source>
        <dbReference type="Pfam" id="PF01895"/>
    </source>
</evidence>
<keyword evidence="4 7" id="KW-0813">Transport</keyword>
<comment type="similarity">
    <text evidence="2 7">Belongs to the PhoU family.</text>
</comment>
<dbReference type="GO" id="GO:0045936">
    <property type="term" value="P:negative regulation of phosphate metabolic process"/>
    <property type="evidence" value="ECO:0007669"/>
    <property type="project" value="InterPro"/>
</dbReference>
<comment type="subunit">
    <text evidence="3 7">Homodimer.</text>
</comment>
<dbReference type="EMBL" id="MFYX01000145">
    <property type="protein sequence ID" value="OGK00553.1"/>
    <property type="molecule type" value="Genomic_DNA"/>
</dbReference>
<organism evidence="9 10">
    <name type="scientific">Candidatus Raymondbacteria bacterium RIFOXYD12_FULL_49_13</name>
    <dbReference type="NCBI Taxonomy" id="1817890"/>
    <lineage>
        <taxon>Bacteria</taxon>
        <taxon>Raymondiibacteriota</taxon>
    </lineage>
</organism>
<comment type="subcellular location">
    <subcellularLocation>
        <location evidence="1 7">Cytoplasm</location>
    </subcellularLocation>
</comment>
<evidence type="ECO:0000313" key="9">
    <source>
        <dbReference type="EMBL" id="OGK00553.1"/>
    </source>
</evidence>
<dbReference type="PANTHER" id="PTHR42930">
    <property type="entry name" value="PHOSPHATE-SPECIFIC TRANSPORT SYSTEM ACCESSORY PROTEIN PHOU"/>
    <property type="match status" value="1"/>
</dbReference>
<evidence type="ECO:0000256" key="3">
    <source>
        <dbReference type="ARBA" id="ARBA00011738"/>
    </source>
</evidence>
<dbReference type="GO" id="GO:0006817">
    <property type="term" value="P:phosphate ion transport"/>
    <property type="evidence" value="ECO:0007669"/>
    <property type="project" value="UniProtKB-KW"/>
</dbReference>
<evidence type="ECO:0000313" key="10">
    <source>
        <dbReference type="Proteomes" id="UP000179243"/>
    </source>
</evidence>
<feature type="domain" description="PhoU" evidence="8">
    <location>
        <begin position="19"/>
        <end position="104"/>
    </location>
</feature>
<sequence>MTAKHYFDVEYEHLRNAIVTMGIEVEQHLFKAIDAHLQYNEALADTVVSYDHVIDKMEMEVDDLCVKLFAKLQPMAFDLRFLASVIKINNDFERIGDQAVSIARHSLYLIPRPRLSVDLTPMTMLAKEMVHHVIDALVNNNIYFAQDVLVMEENMDRFLMEYMGSIEAIMKQDPKNVRRGINLLFITRCLERIGDLTTNVAEDIVFYMNAKDIRHSHPEGEEKPGSAG</sequence>
<proteinExistence type="inferred from homology"/>
<evidence type="ECO:0000256" key="2">
    <source>
        <dbReference type="ARBA" id="ARBA00008107"/>
    </source>
</evidence>
<dbReference type="NCBIfam" id="TIGR02135">
    <property type="entry name" value="phoU_full"/>
    <property type="match status" value="1"/>
</dbReference>
<dbReference type="SUPFAM" id="SSF109755">
    <property type="entry name" value="PhoU-like"/>
    <property type="match status" value="1"/>
</dbReference>
<dbReference type="Proteomes" id="UP000179243">
    <property type="component" value="Unassembled WGS sequence"/>
</dbReference>
<dbReference type="PIRSF" id="PIRSF003107">
    <property type="entry name" value="PhoU"/>
    <property type="match status" value="1"/>
</dbReference>
<evidence type="ECO:0000256" key="1">
    <source>
        <dbReference type="ARBA" id="ARBA00004496"/>
    </source>
</evidence>
<evidence type="ECO:0000256" key="4">
    <source>
        <dbReference type="ARBA" id="ARBA00022448"/>
    </source>
</evidence>
<dbReference type="InterPro" id="IPR026022">
    <property type="entry name" value="PhoU_dom"/>
</dbReference>
<evidence type="ECO:0000256" key="6">
    <source>
        <dbReference type="ARBA" id="ARBA00022592"/>
    </source>
</evidence>
<dbReference type="Gene3D" id="1.20.58.220">
    <property type="entry name" value="Phosphate transport system protein phou homolog 2, domain 2"/>
    <property type="match status" value="1"/>
</dbReference>
<dbReference type="FunFam" id="1.20.58.220:FF:000004">
    <property type="entry name" value="Phosphate-specific transport system accessory protein PhoU"/>
    <property type="match status" value="1"/>
</dbReference>
<evidence type="ECO:0000256" key="5">
    <source>
        <dbReference type="ARBA" id="ARBA00022490"/>
    </source>
</evidence>
<evidence type="ECO:0000256" key="7">
    <source>
        <dbReference type="PIRNR" id="PIRNR003107"/>
    </source>
</evidence>
<dbReference type="InterPro" id="IPR028366">
    <property type="entry name" value="PhoU"/>
</dbReference>
<comment type="caution">
    <text evidence="9">The sequence shown here is derived from an EMBL/GenBank/DDBJ whole genome shotgun (WGS) entry which is preliminary data.</text>
</comment>
<dbReference type="PANTHER" id="PTHR42930:SF3">
    <property type="entry name" value="PHOSPHATE-SPECIFIC TRANSPORT SYSTEM ACCESSORY PROTEIN PHOU"/>
    <property type="match status" value="1"/>
</dbReference>
<dbReference type="GO" id="GO:0005737">
    <property type="term" value="C:cytoplasm"/>
    <property type="evidence" value="ECO:0007669"/>
    <property type="project" value="UniProtKB-SubCell"/>
</dbReference>
<dbReference type="GO" id="GO:0030643">
    <property type="term" value="P:intracellular phosphate ion homeostasis"/>
    <property type="evidence" value="ECO:0007669"/>
    <property type="project" value="InterPro"/>
</dbReference>
<gene>
    <name evidence="9" type="ORF">A2519_21780</name>
</gene>